<geneLocation type="plasmid" evidence="15">
    <name>pne_5</name>
</geneLocation>
<dbReference type="RefSeq" id="WP_181927349.1">
    <property type="nucleotide sequence ID" value="NZ_CP054697.1"/>
</dbReference>
<keyword evidence="3 10" id="KW-0547">Nucleotide-binding</keyword>
<evidence type="ECO:0000256" key="2">
    <source>
        <dbReference type="ARBA" id="ARBA00012274"/>
    </source>
</evidence>
<dbReference type="PROSITE" id="PS50817">
    <property type="entry name" value="INTEIN_N_TER"/>
    <property type="match status" value="1"/>
</dbReference>
<dbReference type="Pfam" id="PF02867">
    <property type="entry name" value="Ribonuc_red_lgC"/>
    <property type="match status" value="1"/>
</dbReference>
<evidence type="ECO:0000256" key="5">
    <source>
        <dbReference type="ARBA" id="ARBA00022840"/>
    </source>
</evidence>
<protein>
    <recommendedName>
        <fullName evidence="2 11">Ribonucleoside-diphosphate reductase</fullName>
        <ecNumber evidence="2 11">1.17.4.1</ecNumber>
    </recommendedName>
</protein>
<evidence type="ECO:0000256" key="3">
    <source>
        <dbReference type="ARBA" id="ARBA00022741"/>
    </source>
</evidence>
<dbReference type="InterPro" id="IPR005144">
    <property type="entry name" value="ATP-cone_dom"/>
</dbReference>
<keyword evidence="5 10" id="KW-0067">ATP-binding</keyword>
<comment type="similarity">
    <text evidence="1 11">Belongs to the ribonucleoside diphosphate reductase large chain family.</text>
</comment>
<evidence type="ECO:0000256" key="7">
    <source>
        <dbReference type="ARBA" id="ARBA00023002"/>
    </source>
</evidence>
<dbReference type="EC" id="1.17.4.1" evidence="2 11"/>
<dbReference type="GO" id="GO:0005971">
    <property type="term" value="C:ribonucleoside-diphosphate reductase complex"/>
    <property type="evidence" value="ECO:0007669"/>
    <property type="project" value="TreeGrafter"/>
</dbReference>
<sequence length="1094" mass="123725">MQASSTLFEDSTTDIHVVRRDGSTTPLEINKIRTVVNWACCGLSANSIALEAHLTTRLRPGITTREIQDNLIRCALDLCSPEEPDWRYVAGRLHIWSLWKEITVSRGYQYGYYARTVQTKVLSEQYDRRILIYTDAELEIANTWINPDWDADYDYAGAVLLTKRYLLANELPQEAFLTCALLIASVETPENRLTWAKQFYEALANRQISLATPILANLRIPNGSLASCFITAMDDNLESIFDGIHDAARISKNGGGVGVNLSRIRATGSWVMGKANSSGGVVPWIKLLNDTAIAVNQGGRRAGAVTVSLDVWHLDLPEFLEMQTENGDGRRKAYDVFPQLVVSDEFMRRVAADEEWTLVDPYEVQTRLGIELALLWGEEFEKAYLQIEASLESKITLYKRVNARLLLKQVMRTQLETGMPYLWFKDTANRANPNQHEGYIPGGNLCVAPETCVLTDRGQFAIAELEEQFVNIWNGSEWSNVRIRKTGENQPLLKVHFSNGETLECTYYHHFWVQDNYKSQPRCVEAKNLQSGDKLIKYRLPIVQSESDIEFPYAYTVGFFCGDGSHSAEGLPEIDLYGSKKALLPHLAIRNHRWGSPWGSKELDTLAVYHDEKQDRIVCKLPLDIPPKFTVPLNGYTIKSRLDWFAGLLDADGCVFRNGCNEALSITSVHKNFLLDIRLMLQTLGIDSKVSRYFDGGYQSMPDGKGSKKDYLCQTAYRLLISSFGLFQLGQLGLKTYRLQWELRKPQREASHFIRVEEIELTCRRDDTYCFTEPLRHLGMFNGILTGQCQESWSNVKPGEEAHTCNLVSINLANLEDEKRAEICQIAVRILDNTIELTSPPFAASATHNAKYRTIGVGCMGLADWLAKRHLTYTHLQEISDLFEDIGYYCTAASMSLAQERGAYPAFVGSEWSKGHLIGAKPVQWFLQHASLPERFAKLSQDIKQHGIRNSHITAIAPNTSSSLVQGCTASVLPVYSKFFYEKWAKGSVPIAPPYIRDNLWFYVENKTLDQKKVVRAIATIQQWIDTGISMELLFNLNAGVYFPDEPERSLTALDIFETIMLAWELGCKAIYYIRTVQKDSFKESNEQCVACAS</sequence>
<dbReference type="InterPro" id="IPR004042">
    <property type="entry name" value="Intein_endonuc_central"/>
</dbReference>
<dbReference type="Pfam" id="PF14528">
    <property type="entry name" value="LAGLIDADG_3"/>
    <property type="match status" value="1"/>
</dbReference>
<evidence type="ECO:0000256" key="11">
    <source>
        <dbReference type="RuleBase" id="RU003410"/>
    </source>
</evidence>
<dbReference type="InterPro" id="IPR036844">
    <property type="entry name" value="Hint_dom_sf"/>
</dbReference>
<evidence type="ECO:0000256" key="8">
    <source>
        <dbReference type="ARBA" id="ARBA00023116"/>
    </source>
</evidence>
<dbReference type="SUPFAM" id="SSF51998">
    <property type="entry name" value="PFL-like glycyl radical enzymes"/>
    <property type="match status" value="1"/>
</dbReference>
<evidence type="ECO:0000256" key="6">
    <source>
        <dbReference type="ARBA" id="ARBA00023000"/>
    </source>
</evidence>
<feature type="domain" description="DOD-type homing endonuclease" evidence="12">
    <location>
        <begin position="556"/>
        <end position="686"/>
    </location>
</feature>
<evidence type="ECO:0000313" key="14">
    <source>
        <dbReference type="EMBL" id="QMS86539.1"/>
    </source>
</evidence>
<reference evidence="15" key="1">
    <citation type="submission" date="2020-06" db="EMBL/GenBank/DDBJ databases">
        <title>Nostoc edaphicum CCNP1411 genome.</title>
        <authorList>
            <person name="Fidor A."/>
            <person name="Grabski M."/>
            <person name="Gawor J."/>
            <person name="Gromadka R."/>
            <person name="Wegrzyn G."/>
            <person name="Mazur-Marzec H."/>
        </authorList>
    </citation>
    <scope>NUCLEOTIDE SEQUENCE [LARGE SCALE GENOMIC DNA]</scope>
    <source>
        <strain evidence="15">CCNP1411</strain>
        <plasmid evidence="15">pne_5</plasmid>
    </source>
</reference>
<dbReference type="InterPro" id="IPR027434">
    <property type="entry name" value="Homing_endonucl"/>
</dbReference>
<keyword evidence="6" id="KW-0651">Protein splicing</keyword>
<dbReference type="SUPFAM" id="SSF48168">
    <property type="entry name" value="R1 subunit of ribonucleotide reductase, N-terminal domain"/>
    <property type="match status" value="1"/>
</dbReference>
<dbReference type="Gene3D" id="3.10.28.10">
    <property type="entry name" value="Homing endonucleases"/>
    <property type="match status" value="1"/>
</dbReference>
<dbReference type="PANTHER" id="PTHR11573:SF6">
    <property type="entry name" value="RIBONUCLEOSIDE-DIPHOSPHATE REDUCTASE LARGE SUBUNIT"/>
    <property type="match status" value="1"/>
</dbReference>
<dbReference type="PANTHER" id="PTHR11573">
    <property type="entry name" value="RIBONUCLEOSIDE-DIPHOSPHATE REDUCTASE LARGE CHAIN"/>
    <property type="match status" value="1"/>
</dbReference>
<dbReference type="UniPathway" id="UPA00326"/>
<dbReference type="GO" id="GO:0004519">
    <property type="term" value="F:endonuclease activity"/>
    <property type="evidence" value="ECO:0007669"/>
    <property type="project" value="InterPro"/>
</dbReference>
<dbReference type="InterPro" id="IPR013509">
    <property type="entry name" value="RNR_lsu_N"/>
</dbReference>
<dbReference type="Pfam" id="PF03477">
    <property type="entry name" value="ATP-cone"/>
    <property type="match status" value="1"/>
</dbReference>
<dbReference type="InterPro" id="IPR003587">
    <property type="entry name" value="Hint_dom_N"/>
</dbReference>
<evidence type="ECO:0000259" key="12">
    <source>
        <dbReference type="PROSITE" id="PS50819"/>
    </source>
</evidence>
<organism evidence="14 15">
    <name type="scientific">Nostoc edaphicum CCNP1411</name>
    <dbReference type="NCBI Taxonomy" id="1472755"/>
    <lineage>
        <taxon>Bacteria</taxon>
        <taxon>Bacillati</taxon>
        <taxon>Cyanobacteriota</taxon>
        <taxon>Cyanophyceae</taxon>
        <taxon>Nostocales</taxon>
        <taxon>Nostocaceae</taxon>
        <taxon>Nostoc</taxon>
    </lineage>
</organism>
<keyword evidence="14" id="KW-0614">Plasmid</keyword>
<comment type="catalytic activity">
    <reaction evidence="9 11">
        <text>a 2'-deoxyribonucleoside 5'-diphosphate + [thioredoxin]-disulfide + H2O = a ribonucleoside 5'-diphosphate + [thioredoxin]-dithiol</text>
        <dbReference type="Rhea" id="RHEA:23252"/>
        <dbReference type="Rhea" id="RHEA-COMP:10698"/>
        <dbReference type="Rhea" id="RHEA-COMP:10700"/>
        <dbReference type="ChEBI" id="CHEBI:15377"/>
        <dbReference type="ChEBI" id="CHEBI:29950"/>
        <dbReference type="ChEBI" id="CHEBI:50058"/>
        <dbReference type="ChEBI" id="CHEBI:57930"/>
        <dbReference type="ChEBI" id="CHEBI:73316"/>
        <dbReference type="EC" id="1.17.4.1"/>
    </reaction>
</comment>
<dbReference type="Pfam" id="PF00317">
    <property type="entry name" value="Ribonuc_red_lgN"/>
    <property type="match status" value="1"/>
</dbReference>
<evidence type="ECO:0000313" key="15">
    <source>
        <dbReference type="Proteomes" id="UP000514713"/>
    </source>
</evidence>
<dbReference type="InterPro" id="IPR004860">
    <property type="entry name" value="LAGLIDADG_dom"/>
</dbReference>
<gene>
    <name evidence="14" type="ORF">HUN01_02760</name>
</gene>
<evidence type="ECO:0000259" key="13">
    <source>
        <dbReference type="PROSITE" id="PS51161"/>
    </source>
</evidence>
<accession>A0A7D7QCF9</accession>
<comment type="function">
    <text evidence="11">Provides the precursors necessary for DNA synthesis. Catalyzes the biosynthesis of deoxyribonucleotides from the corresponding ribonucleotides.</text>
</comment>
<dbReference type="GO" id="GO:0009263">
    <property type="term" value="P:deoxyribonucleotide biosynthetic process"/>
    <property type="evidence" value="ECO:0007669"/>
    <property type="project" value="UniProtKB-KW"/>
</dbReference>
<dbReference type="SMART" id="SM00306">
    <property type="entry name" value="HintN"/>
    <property type="match status" value="1"/>
</dbReference>
<evidence type="ECO:0000256" key="1">
    <source>
        <dbReference type="ARBA" id="ARBA00010406"/>
    </source>
</evidence>
<dbReference type="InterPro" id="IPR006141">
    <property type="entry name" value="Intein_N"/>
</dbReference>
<dbReference type="Proteomes" id="UP000514713">
    <property type="component" value="Plasmid pNe_5"/>
</dbReference>
<dbReference type="KEGG" id="ned:HUN01_02760"/>
<evidence type="ECO:0000256" key="10">
    <source>
        <dbReference type="PROSITE-ProRule" id="PRU00492"/>
    </source>
</evidence>
<proteinExistence type="inferred from homology"/>
<dbReference type="CDD" id="cd00081">
    <property type="entry name" value="Hint"/>
    <property type="match status" value="1"/>
</dbReference>
<feature type="domain" description="ATP-cone" evidence="13">
    <location>
        <begin position="15"/>
        <end position="104"/>
    </location>
</feature>
<dbReference type="SUPFAM" id="SSF51294">
    <property type="entry name" value="Hedgehog/intein (Hint) domain"/>
    <property type="match status" value="1"/>
</dbReference>
<dbReference type="SUPFAM" id="SSF55608">
    <property type="entry name" value="Homing endonucleases"/>
    <property type="match status" value="1"/>
</dbReference>
<keyword evidence="4" id="KW-0068">Autocatalytic cleavage</keyword>
<dbReference type="GO" id="GO:0005524">
    <property type="term" value="F:ATP binding"/>
    <property type="evidence" value="ECO:0007669"/>
    <property type="project" value="UniProtKB-UniRule"/>
</dbReference>
<dbReference type="InterPro" id="IPR039718">
    <property type="entry name" value="Rrm1"/>
</dbReference>
<keyword evidence="15" id="KW-1185">Reference proteome</keyword>
<dbReference type="Gene3D" id="3.20.70.20">
    <property type="match status" value="2"/>
</dbReference>
<dbReference type="AlphaFoldDB" id="A0A7D7QCF9"/>
<dbReference type="InterPro" id="IPR008926">
    <property type="entry name" value="RNR_R1-su_N"/>
</dbReference>
<dbReference type="PROSITE" id="PS50819">
    <property type="entry name" value="INTEIN_ENDONUCLEASE"/>
    <property type="match status" value="1"/>
</dbReference>
<name>A0A7D7QCF9_9NOSO</name>
<dbReference type="InterPro" id="IPR000788">
    <property type="entry name" value="RNR_lg_C"/>
</dbReference>
<keyword evidence="8 11" id="KW-0215">Deoxyribonucleotide synthesis</keyword>
<dbReference type="PRINTS" id="PR00379">
    <property type="entry name" value="INTEIN"/>
</dbReference>
<dbReference type="EMBL" id="CP054697">
    <property type="protein sequence ID" value="QMS86539.1"/>
    <property type="molecule type" value="Genomic_DNA"/>
</dbReference>
<evidence type="ECO:0000256" key="4">
    <source>
        <dbReference type="ARBA" id="ARBA00022813"/>
    </source>
</evidence>
<evidence type="ECO:0000256" key="9">
    <source>
        <dbReference type="ARBA" id="ARBA00047754"/>
    </source>
</evidence>
<dbReference type="GO" id="GO:0016539">
    <property type="term" value="P:intein-mediated protein splicing"/>
    <property type="evidence" value="ECO:0007669"/>
    <property type="project" value="InterPro"/>
</dbReference>
<dbReference type="InterPro" id="IPR006142">
    <property type="entry name" value="INTEIN"/>
</dbReference>
<dbReference type="Gene3D" id="2.170.16.10">
    <property type="entry name" value="Hedgehog/Intein (Hint) domain"/>
    <property type="match status" value="1"/>
</dbReference>
<keyword evidence="7 11" id="KW-0560">Oxidoreductase</keyword>
<dbReference type="PROSITE" id="PS51161">
    <property type="entry name" value="ATP_CONE"/>
    <property type="match status" value="1"/>
</dbReference>
<dbReference type="GO" id="GO:0004748">
    <property type="term" value="F:ribonucleoside-diphosphate reductase activity, thioredoxin disulfide as acceptor"/>
    <property type="evidence" value="ECO:0007669"/>
    <property type="project" value="UniProtKB-EC"/>
</dbReference>